<evidence type="ECO:0000259" key="1">
    <source>
        <dbReference type="PROSITE" id="PS51184"/>
    </source>
</evidence>
<comment type="caution">
    <text evidence="2">The sequence shown here is derived from an EMBL/GenBank/DDBJ whole genome shotgun (WGS) entry which is preliminary data.</text>
</comment>
<feature type="domain" description="JmjC" evidence="1">
    <location>
        <begin position="135"/>
        <end position="342"/>
    </location>
</feature>
<dbReference type="SMART" id="SM00558">
    <property type="entry name" value="JmjC"/>
    <property type="match status" value="1"/>
</dbReference>
<sequence>MTPSVAAALRRLQSDTQDFWAPLQSLRRVDAVDLTPLQFHREFVSRNVPVVLLNAMTSAAWQEARAAWQDDAHLVKRAGTAVVTVDVTPFGVGDAVLECSSASSDALFVMPEERDMPFADFLQWLHARTAGHGVPYLSHQNDSLREQLPGLFQEVPPAIALAVEAFGNEPEAVNLWIGDERAVSTMHKDHYENMYCVVKGQKHFTLLPPSAVGCLYEREFPSARYRHRASPEPDADEQLVVDRVATKRFHDKYPQYEQWSIWSSSDKGDTPWIPVDPLDIDEKRYPLAAALNPIEVVVHAGEVLYLPSLWYHRAAHLCPTVSVNYWHDMEFDCRYVYFNFVHDIGAACAALEDGQNCTGNICEEEGAEQEKNKSLQH</sequence>
<dbReference type="InterPro" id="IPR003347">
    <property type="entry name" value="JmjC_dom"/>
</dbReference>
<evidence type="ECO:0000313" key="2">
    <source>
        <dbReference type="EMBL" id="CAI5732989.1"/>
    </source>
</evidence>
<dbReference type="PANTHER" id="PTHR12461">
    <property type="entry name" value="HYPOXIA-INDUCIBLE FACTOR 1 ALPHA INHIBITOR-RELATED"/>
    <property type="match status" value="1"/>
</dbReference>
<dbReference type="AlphaFoldDB" id="A0AAV0U896"/>
<dbReference type="Pfam" id="PF13621">
    <property type="entry name" value="Cupin_8"/>
    <property type="match status" value="1"/>
</dbReference>
<reference evidence="2" key="1">
    <citation type="submission" date="2022-12" db="EMBL/GenBank/DDBJ databases">
        <authorList>
            <person name="Webb A."/>
        </authorList>
    </citation>
    <scope>NUCLEOTIDE SEQUENCE</scope>
    <source>
        <strain evidence="2">Hp1</strain>
    </source>
</reference>
<evidence type="ECO:0000313" key="3">
    <source>
        <dbReference type="Proteomes" id="UP001162031"/>
    </source>
</evidence>
<protein>
    <recommendedName>
        <fullName evidence="1">JmjC domain-containing protein</fullName>
    </recommendedName>
</protein>
<dbReference type="SUPFAM" id="SSF51197">
    <property type="entry name" value="Clavaminate synthase-like"/>
    <property type="match status" value="1"/>
</dbReference>
<dbReference type="PANTHER" id="PTHR12461:SF99">
    <property type="entry name" value="BIFUNCTIONAL PEPTIDASE AND (3S)-LYSYL HYDROXYLASE JMJD7"/>
    <property type="match status" value="1"/>
</dbReference>
<dbReference type="InterPro" id="IPR014710">
    <property type="entry name" value="RmlC-like_jellyroll"/>
</dbReference>
<dbReference type="PROSITE" id="PS51184">
    <property type="entry name" value="JMJC"/>
    <property type="match status" value="1"/>
</dbReference>
<dbReference type="Gene3D" id="2.60.120.10">
    <property type="entry name" value="Jelly Rolls"/>
    <property type="match status" value="1"/>
</dbReference>
<gene>
    <name evidence="2" type="ORF">HBR001_LOCUS5695</name>
</gene>
<name>A0AAV0U896_HYABA</name>
<proteinExistence type="predicted"/>
<organism evidence="2 3">
    <name type="scientific">Hyaloperonospora brassicae</name>
    <name type="common">Brassica downy mildew</name>
    <name type="synonym">Peronospora brassicae</name>
    <dbReference type="NCBI Taxonomy" id="162125"/>
    <lineage>
        <taxon>Eukaryota</taxon>
        <taxon>Sar</taxon>
        <taxon>Stramenopiles</taxon>
        <taxon>Oomycota</taxon>
        <taxon>Peronosporomycetes</taxon>
        <taxon>Peronosporales</taxon>
        <taxon>Peronosporaceae</taxon>
        <taxon>Hyaloperonospora</taxon>
    </lineage>
</organism>
<dbReference type="EMBL" id="CANTFL010001191">
    <property type="protein sequence ID" value="CAI5732989.1"/>
    <property type="molecule type" value="Genomic_DNA"/>
</dbReference>
<accession>A0AAV0U896</accession>
<dbReference type="InterPro" id="IPR041667">
    <property type="entry name" value="Cupin_8"/>
</dbReference>
<keyword evidence="3" id="KW-1185">Reference proteome</keyword>
<dbReference type="Proteomes" id="UP001162031">
    <property type="component" value="Unassembled WGS sequence"/>
</dbReference>